<proteinExistence type="predicted"/>
<dbReference type="KEGG" id="vg:80543580"/>
<keyword evidence="2" id="KW-1185">Reference proteome</keyword>
<dbReference type="EMBL" id="MW018138">
    <property type="protein sequence ID" value="QPB44384.1"/>
    <property type="molecule type" value="Genomic_DNA"/>
</dbReference>
<organism evidence="1 2">
    <name type="scientific">Medusavirus stheno T3</name>
    <dbReference type="NCBI Taxonomy" id="3069717"/>
    <lineage>
        <taxon>Viruses</taxon>
        <taxon>Varidnaviria</taxon>
        <taxon>Bamfordvirae</taxon>
        <taxon>Nucleocytoviricota</taxon>
        <taxon>Megaviricetes</taxon>
        <taxon>Mamonoviridae</taxon>
        <taxon>Medusavirus</taxon>
        <taxon>Medusavirus sthenus</taxon>
    </lineage>
</organism>
<protein>
    <submittedName>
        <fullName evidence="1">Uncharacterized protein</fullName>
    </submittedName>
</protein>
<name>A0A7S7YEL5_9VIRU</name>
<accession>A0A7S7YEL5</accession>
<evidence type="ECO:0000313" key="2">
    <source>
        <dbReference type="Proteomes" id="UP001162098"/>
    </source>
</evidence>
<evidence type="ECO:0000313" key="1">
    <source>
        <dbReference type="EMBL" id="QPB44384.1"/>
    </source>
</evidence>
<dbReference type="Proteomes" id="UP001162098">
    <property type="component" value="Segment"/>
</dbReference>
<reference evidence="1 2" key="1">
    <citation type="submission" date="2020-09" db="EMBL/GenBank/DDBJ databases">
        <authorList>
            <person name="Zhang R."/>
            <person name="Garcia K."/>
            <person name="Ogata H."/>
        </authorList>
    </citation>
    <scope>NUCLEOTIDE SEQUENCE [LARGE SCALE GENOMIC DNA]</scope>
    <source>
        <strain evidence="2">stheno</strain>
    </source>
</reference>
<sequence length="102" mass="11702">MENLFAKRGWEPAMGWEHASREQRLDAILARMGGEFESWYCADCYVFLGDELPYDAWCCSGCQAYAGDDIDTDQRPCDRAYCVACELVRSRRCKCGCELIYS</sequence>